<feature type="domain" description="DZIP3-like HEPN" evidence="1">
    <location>
        <begin position="36"/>
        <end position="167"/>
    </location>
</feature>
<protein>
    <recommendedName>
        <fullName evidence="1">DZIP3-like HEPN domain-containing protein</fullName>
    </recommendedName>
</protein>
<dbReference type="Pfam" id="PF18738">
    <property type="entry name" value="HEPN_DZIP3"/>
    <property type="match status" value="1"/>
</dbReference>
<dbReference type="OrthoDB" id="6367890at2759"/>
<sequence>MMDMKLEDTNVSRIENLLRNVAQPAVKVKFDQEIDPRMLQQTLNRQKLKVLEPLRKKNIIFGKQWNLLFPIPNQGNACSTTFDLSLMICLLRNITSIPITDELPFYSNKSEGADLSRLKYYRNMISHWPNIGPKLTNEKFETYWTDISQAIVRLGGAHFQSKCLSLKVGGSSVSFPTGVKRLHEELIAEWRKEKSMS</sequence>
<dbReference type="AlphaFoldDB" id="A0A8S3Q080"/>
<organism evidence="2 3">
    <name type="scientific">Mytilus edulis</name>
    <name type="common">Blue mussel</name>
    <dbReference type="NCBI Taxonomy" id="6550"/>
    <lineage>
        <taxon>Eukaryota</taxon>
        <taxon>Metazoa</taxon>
        <taxon>Spiralia</taxon>
        <taxon>Lophotrochozoa</taxon>
        <taxon>Mollusca</taxon>
        <taxon>Bivalvia</taxon>
        <taxon>Autobranchia</taxon>
        <taxon>Pteriomorphia</taxon>
        <taxon>Mytilida</taxon>
        <taxon>Mytiloidea</taxon>
        <taxon>Mytilidae</taxon>
        <taxon>Mytilinae</taxon>
        <taxon>Mytilus</taxon>
    </lineage>
</organism>
<evidence type="ECO:0000313" key="2">
    <source>
        <dbReference type="EMBL" id="CAG2187461.1"/>
    </source>
</evidence>
<comment type="caution">
    <text evidence="2">The sequence shown here is derived from an EMBL/GenBank/DDBJ whole genome shotgun (WGS) entry which is preliminary data.</text>
</comment>
<gene>
    <name evidence="2" type="ORF">MEDL_2924</name>
</gene>
<evidence type="ECO:0000259" key="1">
    <source>
        <dbReference type="Pfam" id="PF18738"/>
    </source>
</evidence>
<accession>A0A8S3Q080</accession>
<evidence type="ECO:0000313" key="3">
    <source>
        <dbReference type="Proteomes" id="UP000683360"/>
    </source>
</evidence>
<name>A0A8S3Q080_MYTED</name>
<keyword evidence="3" id="KW-1185">Reference proteome</keyword>
<proteinExistence type="predicted"/>
<dbReference type="Proteomes" id="UP000683360">
    <property type="component" value="Unassembled WGS sequence"/>
</dbReference>
<reference evidence="2" key="1">
    <citation type="submission" date="2021-03" db="EMBL/GenBank/DDBJ databases">
        <authorList>
            <person name="Bekaert M."/>
        </authorList>
    </citation>
    <scope>NUCLEOTIDE SEQUENCE</scope>
</reference>
<dbReference type="InterPro" id="IPR041249">
    <property type="entry name" value="HEPN_DZIP3"/>
</dbReference>
<dbReference type="EMBL" id="CAJPWZ010000169">
    <property type="protein sequence ID" value="CAG2187461.1"/>
    <property type="molecule type" value="Genomic_DNA"/>
</dbReference>